<evidence type="ECO:0000256" key="8">
    <source>
        <dbReference type="ARBA" id="ARBA00022723"/>
    </source>
</evidence>
<feature type="compositionally biased region" description="Polar residues" evidence="21">
    <location>
        <begin position="695"/>
        <end position="721"/>
    </location>
</feature>
<evidence type="ECO:0000256" key="4">
    <source>
        <dbReference type="ARBA" id="ARBA00022485"/>
    </source>
</evidence>
<evidence type="ECO:0000256" key="17">
    <source>
        <dbReference type="ARBA" id="ARBA00023242"/>
    </source>
</evidence>
<feature type="compositionally biased region" description="Basic and acidic residues" evidence="21">
    <location>
        <begin position="595"/>
        <end position="612"/>
    </location>
</feature>
<keyword evidence="15 20" id="KW-0238">DNA-binding</keyword>
<evidence type="ECO:0000256" key="10">
    <source>
        <dbReference type="ARBA" id="ARBA00022771"/>
    </source>
</evidence>
<dbReference type="GO" id="GO:0042276">
    <property type="term" value="P:error-prone translesion synthesis"/>
    <property type="evidence" value="ECO:0007669"/>
    <property type="project" value="TreeGrafter"/>
</dbReference>
<dbReference type="InterPro" id="IPR043502">
    <property type="entry name" value="DNA/RNA_pol_sf"/>
</dbReference>
<dbReference type="Pfam" id="PF03104">
    <property type="entry name" value="DNA_pol_B_exo1"/>
    <property type="match status" value="1"/>
</dbReference>
<keyword evidence="11 20" id="KW-0862">Zinc</keyword>
<evidence type="ECO:0000259" key="24">
    <source>
        <dbReference type="Pfam" id="PF14260"/>
    </source>
</evidence>
<dbReference type="InterPro" id="IPR012337">
    <property type="entry name" value="RNaseH-like_sf"/>
</dbReference>
<dbReference type="Proteomes" id="UP000612746">
    <property type="component" value="Unassembled WGS sequence"/>
</dbReference>
<dbReference type="OrthoDB" id="2414538at2759"/>
<evidence type="ECO:0000256" key="9">
    <source>
        <dbReference type="ARBA" id="ARBA00022763"/>
    </source>
</evidence>
<organism evidence="27 28">
    <name type="scientific">Umbelopsis vinacea</name>
    <dbReference type="NCBI Taxonomy" id="44442"/>
    <lineage>
        <taxon>Eukaryota</taxon>
        <taxon>Fungi</taxon>
        <taxon>Fungi incertae sedis</taxon>
        <taxon>Mucoromycota</taxon>
        <taxon>Mucoromycotina</taxon>
        <taxon>Umbelopsidomycetes</taxon>
        <taxon>Umbelopsidales</taxon>
        <taxon>Umbelopsidaceae</taxon>
        <taxon>Umbelopsis</taxon>
    </lineage>
</organism>
<keyword evidence="16" id="KW-0234">DNA repair</keyword>
<evidence type="ECO:0000259" key="23">
    <source>
        <dbReference type="Pfam" id="PF03104"/>
    </source>
</evidence>
<keyword evidence="4 20" id="KW-0004">4Fe-4S</keyword>
<keyword evidence="13 20" id="KW-0408">Iron</keyword>
<feature type="compositionally biased region" description="Basic and acidic residues" evidence="21">
    <location>
        <begin position="967"/>
        <end position="976"/>
    </location>
</feature>
<dbReference type="GO" id="GO:0051539">
    <property type="term" value="F:4 iron, 4 sulfur cluster binding"/>
    <property type="evidence" value="ECO:0007669"/>
    <property type="project" value="UniProtKB-KW"/>
</dbReference>
<dbReference type="PANTHER" id="PTHR45812">
    <property type="entry name" value="DNA POLYMERASE ZETA CATALYTIC SUBUNIT"/>
    <property type="match status" value="1"/>
</dbReference>
<keyword evidence="10 20" id="KW-0863">Zinc-finger</keyword>
<dbReference type="GO" id="GO:0008270">
    <property type="term" value="F:zinc ion binding"/>
    <property type="evidence" value="ECO:0007669"/>
    <property type="project" value="UniProtKB-KW"/>
</dbReference>
<dbReference type="Gene3D" id="3.30.420.10">
    <property type="entry name" value="Ribonuclease H-like superfamily/Ribonuclease H"/>
    <property type="match status" value="1"/>
</dbReference>
<evidence type="ECO:0000256" key="21">
    <source>
        <dbReference type="SAM" id="MobiDB-lite"/>
    </source>
</evidence>
<feature type="compositionally biased region" description="Polar residues" evidence="21">
    <location>
        <begin position="751"/>
        <end position="779"/>
    </location>
</feature>
<dbReference type="InterPro" id="IPR056447">
    <property type="entry name" value="REV3_N"/>
</dbReference>
<dbReference type="GO" id="GO:0016035">
    <property type="term" value="C:zeta DNA polymerase complex"/>
    <property type="evidence" value="ECO:0007669"/>
    <property type="project" value="InterPro"/>
</dbReference>
<dbReference type="GO" id="GO:0003887">
    <property type="term" value="F:DNA-directed DNA polymerase activity"/>
    <property type="evidence" value="ECO:0007669"/>
    <property type="project" value="UniProtKB-KW"/>
</dbReference>
<evidence type="ECO:0000256" key="1">
    <source>
        <dbReference type="ARBA" id="ARBA00001966"/>
    </source>
</evidence>
<accession>A0A8H7PJ05</accession>
<dbReference type="InterPro" id="IPR042087">
    <property type="entry name" value="DNA_pol_B_thumb"/>
</dbReference>
<feature type="compositionally biased region" description="Polar residues" evidence="21">
    <location>
        <begin position="566"/>
        <end position="594"/>
    </location>
</feature>
<dbReference type="EMBL" id="JAEPRA010000016">
    <property type="protein sequence ID" value="KAG2174660.1"/>
    <property type="molecule type" value="Genomic_DNA"/>
</dbReference>
<dbReference type="GO" id="GO:0003677">
    <property type="term" value="F:DNA binding"/>
    <property type="evidence" value="ECO:0007669"/>
    <property type="project" value="UniProtKB-KW"/>
</dbReference>
<evidence type="ECO:0000256" key="18">
    <source>
        <dbReference type="ARBA" id="ARBA00049244"/>
    </source>
</evidence>
<evidence type="ECO:0000256" key="19">
    <source>
        <dbReference type="ARBA" id="ARBA00066055"/>
    </source>
</evidence>
<evidence type="ECO:0000256" key="2">
    <source>
        <dbReference type="ARBA" id="ARBA00004123"/>
    </source>
</evidence>
<dbReference type="InterPro" id="IPR036397">
    <property type="entry name" value="RNaseH_sf"/>
</dbReference>
<feature type="region of interest" description="Disordered" evidence="21">
    <location>
        <begin position="929"/>
        <end position="950"/>
    </location>
</feature>
<keyword evidence="17 20" id="KW-0539">Nucleus</keyword>
<feature type="domain" description="DNA polymerase zeta catalytic subunit N-terminal" evidence="26">
    <location>
        <begin position="11"/>
        <end position="65"/>
    </location>
</feature>
<evidence type="ECO:0000256" key="12">
    <source>
        <dbReference type="ARBA" id="ARBA00022932"/>
    </source>
</evidence>
<dbReference type="CDD" id="cd05778">
    <property type="entry name" value="DNA_polB_zeta_exo"/>
    <property type="match status" value="1"/>
</dbReference>
<evidence type="ECO:0000256" key="16">
    <source>
        <dbReference type="ARBA" id="ARBA00023204"/>
    </source>
</evidence>
<keyword evidence="14 20" id="KW-0411">Iron-sulfur</keyword>
<evidence type="ECO:0000256" key="13">
    <source>
        <dbReference type="ARBA" id="ARBA00023004"/>
    </source>
</evidence>
<keyword evidence="9" id="KW-0227">DNA damage</keyword>
<keyword evidence="28" id="KW-1185">Reference proteome</keyword>
<evidence type="ECO:0000259" key="22">
    <source>
        <dbReference type="Pfam" id="PF00136"/>
    </source>
</evidence>
<keyword evidence="6 20" id="KW-0548">Nucleotidyltransferase</keyword>
<dbReference type="InterPro" id="IPR006172">
    <property type="entry name" value="DNA-dir_DNA_pol_B"/>
</dbReference>
<dbReference type="FunFam" id="1.10.287.690:FF:000002">
    <property type="entry name" value="DNA polymerase zeta"/>
    <property type="match status" value="1"/>
</dbReference>
<evidence type="ECO:0000256" key="14">
    <source>
        <dbReference type="ARBA" id="ARBA00023014"/>
    </source>
</evidence>
<dbReference type="Gene3D" id="1.10.287.690">
    <property type="entry name" value="Helix hairpin bin"/>
    <property type="match status" value="1"/>
</dbReference>
<comment type="similarity">
    <text evidence="3 20">Belongs to the DNA polymerase type-B family.</text>
</comment>
<dbReference type="FunFam" id="3.30.420.10:FF:000024">
    <property type="entry name" value="DNA polymerase zeta catalytic subunit"/>
    <property type="match status" value="1"/>
</dbReference>
<evidence type="ECO:0000256" key="5">
    <source>
        <dbReference type="ARBA" id="ARBA00022679"/>
    </source>
</evidence>
<keyword evidence="7 20" id="KW-0235">DNA replication</keyword>
<dbReference type="GO" id="GO:0006260">
    <property type="term" value="P:DNA replication"/>
    <property type="evidence" value="ECO:0007669"/>
    <property type="project" value="UniProtKB-KW"/>
</dbReference>
<dbReference type="InterPro" id="IPR056435">
    <property type="entry name" value="DPOD/Z_N"/>
</dbReference>
<dbReference type="CDD" id="cd05534">
    <property type="entry name" value="POLBc_zeta"/>
    <property type="match status" value="1"/>
</dbReference>
<comment type="caution">
    <text evidence="27">The sequence shown here is derived from an EMBL/GenBank/DDBJ whole genome shotgun (WGS) entry which is preliminary data.</text>
</comment>
<feature type="domain" description="DNA polymerase delta/zeta catalytic subunit N-terminal" evidence="25">
    <location>
        <begin position="66"/>
        <end position="133"/>
    </location>
</feature>
<evidence type="ECO:0000256" key="20">
    <source>
        <dbReference type="RuleBase" id="RU000442"/>
    </source>
</evidence>
<dbReference type="Pfam" id="PF24065">
    <property type="entry name" value="REV3_N"/>
    <property type="match status" value="1"/>
</dbReference>
<reference evidence="27" key="1">
    <citation type="submission" date="2020-12" db="EMBL/GenBank/DDBJ databases">
        <title>Metabolic potential, ecology and presence of endohyphal bacteria is reflected in genomic diversity of Mucoromycotina.</title>
        <authorList>
            <person name="Muszewska A."/>
            <person name="Okrasinska A."/>
            <person name="Steczkiewicz K."/>
            <person name="Drgas O."/>
            <person name="Orlowska M."/>
            <person name="Perlinska-Lenart U."/>
            <person name="Aleksandrzak-Piekarczyk T."/>
            <person name="Szatraj K."/>
            <person name="Zielenkiewicz U."/>
            <person name="Pilsyk S."/>
            <person name="Malc E."/>
            <person name="Mieczkowski P."/>
            <person name="Kruszewska J.S."/>
            <person name="Biernat P."/>
            <person name="Pawlowska J."/>
        </authorList>
    </citation>
    <scope>NUCLEOTIDE SEQUENCE</scope>
    <source>
        <strain evidence="27">WA0000051536</strain>
    </source>
</reference>
<dbReference type="SUPFAM" id="SSF56672">
    <property type="entry name" value="DNA/RNA polymerases"/>
    <property type="match status" value="1"/>
</dbReference>
<dbReference type="Pfam" id="PF14260">
    <property type="entry name" value="zf-C4pol"/>
    <property type="match status" value="1"/>
</dbReference>
<feature type="region of interest" description="Disordered" evidence="21">
    <location>
        <begin position="289"/>
        <end position="317"/>
    </location>
</feature>
<proteinExistence type="inferred from homology"/>
<evidence type="ECO:0000256" key="6">
    <source>
        <dbReference type="ARBA" id="ARBA00022695"/>
    </source>
</evidence>
<feature type="region of interest" description="Disordered" evidence="21">
    <location>
        <begin position="797"/>
        <end position="823"/>
    </location>
</feature>
<feature type="compositionally biased region" description="Low complexity" evidence="21">
    <location>
        <begin position="938"/>
        <end position="950"/>
    </location>
</feature>
<dbReference type="Pfam" id="PF00136">
    <property type="entry name" value="DNA_pol_B"/>
    <property type="match status" value="1"/>
</dbReference>
<evidence type="ECO:0000256" key="15">
    <source>
        <dbReference type="ARBA" id="ARBA00023125"/>
    </source>
</evidence>
<feature type="domain" description="DNA-directed DNA polymerase family B exonuclease" evidence="23">
    <location>
        <begin position="1018"/>
        <end position="1203"/>
    </location>
</feature>
<dbReference type="InterPro" id="IPR025687">
    <property type="entry name" value="Znf-C4pol"/>
</dbReference>
<dbReference type="Gene3D" id="3.90.1600.10">
    <property type="entry name" value="Palm domain of DNA polymerase"/>
    <property type="match status" value="1"/>
</dbReference>
<keyword evidence="8 20" id="KW-0479">Metal-binding</keyword>
<dbReference type="Gene3D" id="1.10.132.60">
    <property type="entry name" value="DNA polymerase family B, C-terminal domain"/>
    <property type="match status" value="1"/>
</dbReference>
<keyword evidence="12 20" id="KW-0239">DNA-directed DNA polymerase</keyword>
<dbReference type="Gene3D" id="3.30.342.10">
    <property type="entry name" value="DNA Polymerase, chain B, domain 1"/>
    <property type="match status" value="1"/>
</dbReference>
<evidence type="ECO:0000313" key="27">
    <source>
        <dbReference type="EMBL" id="KAG2174660.1"/>
    </source>
</evidence>
<dbReference type="InterPro" id="IPR006134">
    <property type="entry name" value="DNA-dir_DNA_pol_B_multi_dom"/>
</dbReference>
<feature type="compositionally biased region" description="Polar residues" evidence="21">
    <location>
        <begin position="984"/>
        <end position="993"/>
    </location>
</feature>
<keyword evidence="5 20" id="KW-0808">Transferase</keyword>
<feature type="compositionally biased region" description="Basic and acidic residues" evidence="21">
    <location>
        <begin position="308"/>
        <end position="317"/>
    </location>
</feature>
<evidence type="ECO:0000259" key="26">
    <source>
        <dbReference type="Pfam" id="PF24065"/>
    </source>
</evidence>
<feature type="domain" description="DNA-directed DNA polymerase family B multifunctional" evidence="22">
    <location>
        <begin position="1278"/>
        <end position="1730"/>
    </location>
</feature>
<dbReference type="GO" id="GO:0005634">
    <property type="term" value="C:nucleus"/>
    <property type="evidence" value="ECO:0007669"/>
    <property type="project" value="UniProtKB-SubCell"/>
</dbReference>
<dbReference type="PANTHER" id="PTHR45812:SF1">
    <property type="entry name" value="DNA POLYMERASE ZETA CATALYTIC SUBUNIT"/>
    <property type="match status" value="1"/>
</dbReference>
<evidence type="ECO:0000256" key="7">
    <source>
        <dbReference type="ARBA" id="ARBA00022705"/>
    </source>
</evidence>
<evidence type="ECO:0000313" key="28">
    <source>
        <dbReference type="Proteomes" id="UP000612746"/>
    </source>
</evidence>
<dbReference type="SUPFAM" id="SSF53098">
    <property type="entry name" value="Ribonuclease H-like"/>
    <property type="match status" value="1"/>
</dbReference>
<comment type="cofactor">
    <cofactor evidence="1 20">
        <name>[4Fe-4S] cluster</name>
        <dbReference type="ChEBI" id="CHEBI:49883"/>
    </cofactor>
</comment>
<dbReference type="InterPro" id="IPR006133">
    <property type="entry name" value="DNA-dir_DNA_pol_B_exonuc"/>
</dbReference>
<dbReference type="InterPro" id="IPR030559">
    <property type="entry name" value="PolZ_Rev3"/>
</dbReference>
<evidence type="ECO:0000256" key="11">
    <source>
        <dbReference type="ARBA" id="ARBA00022833"/>
    </source>
</evidence>
<comment type="subunit">
    <text evidence="19">Forms DNA polymerase zeta with REV7.</text>
</comment>
<feature type="region of interest" description="Disordered" evidence="21">
    <location>
        <begin position="691"/>
        <end position="782"/>
    </location>
</feature>
<dbReference type="InterPro" id="IPR023211">
    <property type="entry name" value="DNA_pol_palm_dom_sf"/>
</dbReference>
<gene>
    <name evidence="27" type="ORF">INT44_006924</name>
</gene>
<protein>
    <recommendedName>
        <fullName evidence="20">DNA polymerase</fullName>
        <ecNumber evidence="20">2.7.7.7</ecNumber>
    </recommendedName>
</protein>
<dbReference type="PROSITE" id="PS00116">
    <property type="entry name" value="DNA_POLYMERASE_B"/>
    <property type="match status" value="1"/>
</dbReference>
<evidence type="ECO:0000256" key="3">
    <source>
        <dbReference type="ARBA" id="ARBA00005755"/>
    </source>
</evidence>
<dbReference type="SMART" id="SM00486">
    <property type="entry name" value="POLBc"/>
    <property type="match status" value="1"/>
</dbReference>
<dbReference type="GO" id="GO:0000724">
    <property type="term" value="P:double-strand break repair via homologous recombination"/>
    <property type="evidence" value="ECO:0007669"/>
    <property type="project" value="TreeGrafter"/>
</dbReference>
<evidence type="ECO:0000259" key="25">
    <source>
        <dbReference type="Pfam" id="PF24055"/>
    </source>
</evidence>
<sequence length="1908" mass="217493">MSGPSTRSAFLKVRIVNIDHYLAEPGSMDNTVSPFSSEPQALLKVPIVRVFGSTPAGQKVCLHIHQAFPYFYVPYPGQDTSLDALQSYSYQLGQTLNKAMALSMKKDPNSSQHNQYVVAIVPVKGVPFYGYHLRMVELLQRGGVMTTFFQPHEAHIPYELQFLMDYNLYGMNWIELDNRTAIKFRSPLPEERKANMHLTPGSNPEQTENVFTKYTVPPNFVSDEYERSSHCELEVDAICSSIINRHTIQERDIHKDFKEAFGLLASQEQGVNSQEAKLVHSLAAIWEEESRRRTSKGQSPQVPPVTQEDDRKEHEGWNSELEFRSRIHDCIQSEEFSEEDIRNMMDKVSGDGQDLDHLLTAWEAVAAITMDCQSLNIAAITPERPLSSNVGITPELNQEKGYESLIDKSILDTILVDAGDEEVVDVTEAANDDANEQEPDLFEKDEYDLEDFDDPEALQWMALQEEGTSQRKHIQIGYEEADERDVFADVRPRKLDFISELSKYSQSSSQGSLDGYGAKGKGLVIFLCCIKKEPSKPIDQVDGANDEDDVGDEKSNTDPQLLKWNSMIQGNTNKSSTGQTVSNADTSDRQSLNSTEEKANELTRKRKDHSDGLETLSTSPKTRIRRIRKTTTLDIAPVPVSPSELYTPKDFIESERNNNVPPNIFVADQTNPGFPLLYSEFTKNGNDIPKDIDFVNNSSPPLLSHRQMSVQRQEVQSQSGHTKSEKPAANAPLQSTLKPKDVENAAEYPISTVSTVENKESTQTSEMSAHSHHSVVNSETSEEEKYFTSRLNRMWSPKQSETEATAFRHHPPDITSPTQSKSQITKLKTNSLELYDVENNTLPGTENETSLISTEVTYREPPPTLDTKHHVDVVYQEPYYSDRRDAPRRPKIYAGKEFKLKTLEPSSFEEFSIAGPNIINLNPRNAVRTAEKSSHAKSSTTSWTPSTIPPTYRAASKWLEREAAHIHEEEEKRKYNTQEGGRINANSDSSNTPTKKKQVYTQIEPPTPQNRYGIKFMNTKTDAIKPIKEHLDLLSVEVHVNSGPNRLPDPRKDPIEIIFWCLQTEDENVVSNGRLPGARLGMIVCHKASIEERFCLPDIDVQYVDDELHLLELFVSKVRLYDPDILAGYELHNSSWGYIIERCLNQYEINLIDELSRIKPGAVHTPRSDAWGYRKAAIFRIVGRHLLNVWRVMRSEIDLTSYRYENIVFHLLHNRQQNDRVPHYSNKTLTGWYTSRNATLKEKVCRYYLDRVQRNLELLDVSNMLSRTTESARTFGIDFYSVITRGSQFKVESMMLRIAKPENFILISPSRKQVGELSAAECLPLVMEPISQFYNSPMLVLDFQSLYPSVMIAYNYCYSTCLGKVENFKREYIQRTQLRYGMDTLDLPPEVLKLMEEHINVSPTGLMFVKPNIRKSLLAKMLGEILDTRVMVKRAMGEEKKNKGLHRLLDARQLGLKFLANVTYGYTSATFSGRMPAVEIADSIVQTGRETLERAIDLINTTKKWGARVVYGDTDSVFVYLPGRSRDEAFNIGDDIADTITKMNPVPVKLKFEKVYHPCVLVTKKRYVGFKYETRDWKKPEFEAKGIETVRRDGIPATQKMLEKSLRILFQSQDMSEVKAYLQDQWMSILSGRVSEQDFILAQEVRLGEYREGYESVGARVAMANMKLDPRAEPQYGDRVPYVIVARGPNVKLRDKPMSPLAYMADSSLRLDAEYYITKQIIPALERIFNLCGVDIASWYKQMPRRKQALAYSFSQMEEYNGNSKTLEQYYSSRHCVVCRKVSDNGKTIFDSWFRYMHWELTIVRFTTELCKDCLMNGAETLFTMRMRLNDVQTRFGSIQEVCQSCSGVLSSLSASVPGGPESSFGSSTGYADHPCDSIDCPVFFQRQKLKRDVRVLSTYDTIIDRWF</sequence>
<feature type="domain" description="C4-type zinc-finger of DNA polymerase delta" evidence="24">
    <location>
        <begin position="1776"/>
        <end position="1887"/>
    </location>
</feature>
<name>A0A8H7PJ05_9FUNG</name>
<comment type="catalytic activity">
    <reaction evidence="18 20">
        <text>DNA(n) + a 2'-deoxyribonucleoside 5'-triphosphate = DNA(n+1) + diphosphate</text>
        <dbReference type="Rhea" id="RHEA:22508"/>
        <dbReference type="Rhea" id="RHEA-COMP:17339"/>
        <dbReference type="Rhea" id="RHEA-COMP:17340"/>
        <dbReference type="ChEBI" id="CHEBI:33019"/>
        <dbReference type="ChEBI" id="CHEBI:61560"/>
        <dbReference type="ChEBI" id="CHEBI:173112"/>
        <dbReference type="EC" id="2.7.7.7"/>
    </reaction>
</comment>
<dbReference type="EC" id="2.7.7.7" evidence="20"/>
<feature type="region of interest" description="Disordered" evidence="21">
    <location>
        <begin position="967"/>
        <end position="1011"/>
    </location>
</feature>
<feature type="region of interest" description="Disordered" evidence="21">
    <location>
        <begin position="537"/>
        <end position="622"/>
    </location>
</feature>
<dbReference type="GO" id="GO:0000166">
    <property type="term" value="F:nucleotide binding"/>
    <property type="evidence" value="ECO:0007669"/>
    <property type="project" value="InterPro"/>
</dbReference>
<dbReference type="Pfam" id="PF24055">
    <property type="entry name" value="POL3_N"/>
    <property type="match status" value="1"/>
</dbReference>
<dbReference type="InterPro" id="IPR017964">
    <property type="entry name" value="DNA-dir_DNA_pol_B_CS"/>
</dbReference>
<dbReference type="PRINTS" id="PR00106">
    <property type="entry name" value="DNAPOLB"/>
</dbReference>
<dbReference type="FunFam" id="1.10.132.60:FF:000007">
    <property type="entry name" value="DNA polymerase"/>
    <property type="match status" value="1"/>
</dbReference>
<comment type="subcellular location">
    <subcellularLocation>
        <location evidence="2 20">Nucleus</location>
    </subcellularLocation>
</comment>